<name>A0A517ZI33_9PLAN</name>
<evidence type="ECO:0000313" key="1">
    <source>
        <dbReference type="EMBL" id="QDU42131.1"/>
    </source>
</evidence>
<proteinExistence type="predicted"/>
<sequence length="52" mass="5852">MRRPNPGKVNLTGSPHLKRGRYQVDSAETHPLRILPKKCSVAVELFRIVDLG</sequence>
<dbReference type="Proteomes" id="UP000319383">
    <property type="component" value="Chromosome"/>
</dbReference>
<protein>
    <submittedName>
        <fullName evidence="1">Uncharacterized protein</fullName>
    </submittedName>
</protein>
<organism evidence="1 2">
    <name type="scientific">Symmachiella dynata</name>
    <dbReference type="NCBI Taxonomy" id="2527995"/>
    <lineage>
        <taxon>Bacteria</taxon>
        <taxon>Pseudomonadati</taxon>
        <taxon>Planctomycetota</taxon>
        <taxon>Planctomycetia</taxon>
        <taxon>Planctomycetales</taxon>
        <taxon>Planctomycetaceae</taxon>
        <taxon>Symmachiella</taxon>
    </lineage>
</organism>
<keyword evidence="2" id="KW-1185">Reference proteome</keyword>
<evidence type="ECO:0000313" key="2">
    <source>
        <dbReference type="Proteomes" id="UP000319383"/>
    </source>
</evidence>
<reference evidence="1 2" key="1">
    <citation type="submission" date="2019-02" db="EMBL/GenBank/DDBJ databases">
        <title>Deep-cultivation of Planctomycetes and their phenomic and genomic characterization uncovers novel biology.</title>
        <authorList>
            <person name="Wiegand S."/>
            <person name="Jogler M."/>
            <person name="Boedeker C."/>
            <person name="Pinto D."/>
            <person name="Vollmers J."/>
            <person name="Rivas-Marin E."/>
            <person name="Kohn T."/>
            <person name="Peeters S.H."/>
            <person name="Heuer A."/>
            <person name="Rast P."/>
            <person name="Oberbeckmann S."/>
            <person name="Bunk B."/>
            <person name="Jeske O."/>
            <person name="Meyerdierks A."/>
            <person name="Storesund J.E."/>
            <person name="Kallscheuer N."/>
            <person name="Luecker S."/>
            <person name="Lage O.M."/>
            <person name="Pohl T."/>
            <person name="Merkel B.J."/>
            <person name="Hornburger P."/>
            <person name="Mueller R.-W."/>
            <person name="Bruemmer F."/>
            <person name="Labrenz M."/>
            <person name="Spormann A.M."/>
            <person name="Op den Camp H."/>
            <person name="Overmann J."/>
            <person name="Amann R."/>
            <person name="Jetten M.S.M."/>
            <person name="Mascher T."/>
            <person name="Medema M.H."/>
            <person name="Devos D.P."/>
            <person name="Kaster A.-K."/>
            <person name="Ovreas L."/>
            <person name="Rohde M."/>
            <person name="Galperin M.Y."/>
            <person name="Jogler C."/>
        </authorList>
    </citation>
    <scope>NUCLEOTIDE SEQUENCE [LARGE SCALE GENOMIC DNA]</scope>
    <source>
        <strain evidence="1 2">Mal52</strain>
    </source>
</reference>
<dbReference type="EMBL" id="CP036276">
    <property type="protein sequence ID" value="QDU42131.1"/>
    <property type="molecule type" value="Genomic_DNA"/>
</dbReference>
<dbReference type="AlphaFoldDB" id="A0A517ZI33"/>
<dbReference type="KEGG" id="sdyn:Mal52_05860"/>
<accession>A0A517ZI33</accession>
<gene>
    <name evidence="1" type="ORF">Mal52_05860</name>
</gene>